<dbReference type="EMBL" id="CDMC01000001">
    <property type="protein sequence ID" value="CEL01180.1"/>
    <property type="molecule type" value="Genomic_DNA"/>
</dbReference>
<evidence type="ECO:0000313" key="2">
    <source>
        <dbReference type="Proteomes" id="UP000054771"/>
    </source>
</evidence>
<name>A0A0U5C1J0_ASPCI</name>
<dbReference type="Proteomes" id="UP000054771">
    <property type="component" value="Unassembled WGS sequence"/>
</dbReference>
<sequence length="216" mass="24866">MPAAVVTLGVMTFLKYPPRAARKPVSILAFLALHLTLQPSNNTDRPLEHWKRVTSQAFDQAKEQVQLSLKNELGPPTNTKYKDQMMALCALAEFTIMSGQPDHERCLSLDTERLVRLRGFVKRKISQKARLLHHVYTWHRIVGESTYVLHNYTPSKTSLHALQSKFKSSRPAATEDPAFRRDSFLRLEINATDRDLNIEERKDKETSLKDIHLEDF</sequence>
<reference evidence="2" key="1">
    <citation type="journal article" date="2016" name="Genome Announc.">
        <title>Draft genome sequences of fungus Aspergillus calidoustus.</title>
        <authorList>
            <person name="Horn F."/>
            <person name="Linde J."/>
            <person name="Mattern D.J."/>
            <person name="Walther G."/>
            <person name="Guthke R."/>
            <person name="Scherlach K."/>
            <person name="Martin K."/>
            <person name="Brakhage A.A."/>
            <person name="Petzke L."/>
            <person name="Valiante V."/>
        </authorList>
    </citation>
    <scope>NUCLEOTIDE SEQUENCE [LARGE SCALE GENOMIC DNA]</scope>
    <source>
        <strain evidence="2">SF006504</strain>
    </source>
</reference>
<accession>A0A0U5C1J0</accession>
<dbReference type="InterPro" id="IPR021858">
    <property type="entry name" value="Fun_TF"/>
</dbReference>
<dbReference type="Pfam" id="PF11951">
    <property type="entry name" value="Fungal_trans_2"/>
    <property type="match status" value="1"/>
</dbReference>
<protein>
    <submittedName>
        <fullName evidence="1">Uncharacterized protein</fullName>
    </submittedName>
</protein>
<keyword evidence="2" id="KW-1185">Reference proteome</keyword>
<dbReference type="STRING" id="454130.A0A0U5C1J0"/>
<evidence type="ECO:0000313" key="1">
    <source>
        <dbReference type="EMBL" id="CEL01180.1"/>
    </source>
</evidence>
<dbReference type="OrthoDB" id="5089701at2759"/>
<dbReference type="AlphaFoldDB" id="A0A0U5C1J0"/>
<gene>
    <name evidence="1" type="ORF">ASPCAL00769</name>
</gene>
<organism evidence="1 2">
    <name type="scientific">Aspergillus calidoustus</name>
    <dbReference type="NCBI Taxonomy" id="454130"/>
    <lineage>
        <taxon>Eukaryota</taxon>
        <taxon>Fungi</taxon>
        <taxon>Dikarya</taxon>
        <taxon>Ascomycota</taxon>
        <taxon>Pezizomycotina</taxon>
        <taxon>Eurotiomycetes</taxon>
        <taxon>Eurotiomycetidae</taxon>
        <taxon>Eurotiales</taxon>
        <taxon>Aspergillaceae</taxon>
        <taxon>Aspergillus</taxon>
        <taxon>Aspergillus subgen. Nidulantes</taxon>
    </lineage>
</organism>
<proteinExistence type="predicted"/>